<accession>A0ABT5VIT6</accession>
<keyword evidence="5 7" id="KW-1133">Transmembrane helix</keyword>
<dbReference type="PRINTS" id="PR01035">
    <property type="entry name" value="TCRTETA"/>
</dbReference>
<feature type="transmembrane region" description="Helical" evidence="7">
    <location>
        <begin position="126"/>
        <end position="147"/>
    </location>
</feature>
<evidence type="ECO:0000259" key="8">
    <source>
        <dbReference type="PROSITE" id="PS50850"/>
    </source>
</evidence>
<feature type="transmembrane region" description="Helical" evidence="7">
    <location>
        <begin position="363"/>
        <end position="381"/>
    </location>
</feature>
<dbReference type="RefSeq" id="WP_275120009.1">
    <property type="nucleotide sequence ID" value="NZ_JAOTPO010000015.1"/>
</dbReference>
<keyword evidence="2" id="KW-0813">Transport</keyword>
<dbReference type="PROSITE" id="PS50850">
    <property type="entry name" value="MFS"/>
    <property type="match status" value="1"/>
</dbReference>
<feature type="transmembrane region" description="Helical" evidence="7">
    <location>
        <begin position="37"/>
        <end position="56"/>
    </location>
</feature>
<keyword evidence="3" id="KW-1003">Cell membrane</keyword>
<dbReference type="InterPro" id="IPR020846">
    <property type="entry name" value="MFS_dom"/>
</dbReference>
<dbReference type="Gene3D" id="1.20.1250.20">
    <property type="entry name" value="MFS general substrate transporter like domains"/>
    <property type="match status" value="2"/>
</dbReference>
<dbReference type="SUPFAM" id="SSF103473">
    <property type="entry name" value="MFS general substrate transporter"/>
    <property type="match status" value="1"/>
</dbReference>
<feature type="transmembrane region" description="Helical" evidence="7">
    <location>
        <begin position="340"/>
        <end position="357"/>
    </location>
</feature>
<evidence type="ECO:0000313" key="10">
    <source>
        <dbReference type="Proteomes" id="UP001148125"/>
    </source>
</evidence>
<dbReference type="EMBL" id="JAOTPO010000015">
    <property type="protein sequence ID" value="MDE5415369.1"/>
    <property type="molecule type" value="Genomic_DNA"/>
</dbReference>
<feature type="transmembrane region" description="Helical" evidence="7">
    <location>
        <begin position="269"/>
        <end position="286"/>
    </location>
</feature>
<protein>
    <submittedName>
        <fullName evidence="9">MFS transporter</fullName>
    </submittedName>
</protein>
<evidence type="ECO:0000256" key="2">
    <source>
        <dbReference type="ARBA" id="ARBA00022448"/>
    </source>
</evidence>
<dbReference type="PANTHER" id="PTHR43414:SF3">
    <property type="entry name" value="LMO2377 PROTEIN"/>
    <property type="match status" value="1"/>
</dbReference>
<keyword evidence="6 7" id="KW-0472">Membrane</keyword>
<evidence type="ECO:0000256" key="4">
    <source>
        <dbReference type="ARBA" id="ARBA00022692"/>
    </source>
</evidence>
<proteinExistence type="predicted"/>
<feature type="domain" description="Major facilitator superfamily (MFS) profile" evidence="8">
    <location>
        <begin position="1"/>
        <end position="385"/>
    </location>
</feature>
<evidence type="ECO:0000256" key="5">
    <source>
        <dbReference type="ARBA" id="ARBA00022989"/>
    </source>
</evidence>
<dbReference type="Pfam" id="PF07690">
    <property type="entry name" value="MFS_1"/>
    <property type="match status" value="1"/>
</dbReference>
<feature type="transmembrane region" description="Helical" evidence="7">
    <location>
        <begin position="298"/>
        <end position="319"/>
    </location>
</feature>
<evidence type="ECO:0000256" key="3">
    <source>
        <dbReference type="ARBA" id="ARBA00022475"/>
    </source>
</evidence>
<feature type="transmembrane region" description="Helical" evidence="7">
    <location>
        <begin position="195"/>
        <end position="218"/>
    </location>
</feature>
<evidence type="ECO:0000313" key="9">
    <source>
        <dbReference type="EMBL" id="MDE5415369.1"/>
    </source>
</evidence>
<dbReference type="InterPro" id="IPR001958">
    <property type="entry name" value="Tet-R_TetA/multi-R_MdtG-like"/>
</dbReference>
<keyword evidence="10" id="KW-1185">Reference proteome</keyword>
<feature type="transmembrane region" description="Helical" evidence="7">
    <location>
        <begin position="93"/>
        <end position="114"/>
    </location>
</feature>
<evidence type="ECO:0000256" key="6">
    <source>
        <dbReference type="ARBA" id="ARBA00023136"/>
    </source>
</evidence>
<sequence>MWFANFLVAASATMVLPFLSLYIKTLGDFSDAYVQQWAGYVFGVTFLVAFLFSPIWGRFGDKYGRKKILVITSAGIGISVLLMGFVTSVTELFILRAFMGVVTGFIPMSAALISAQCKKETAGRTLGTLQTGTVSGGLCGPLLGGLLADTVGFQYTFTITGAVIIIASFLVLFGIKEVVFKEAGEEKKVYTRKEVVMHIFKSPILVSVMLISLVIQAANFSIQPLLALYVHELTRTENLAFLAGFAFSVTGLGNLVATRRWGSLGDKIGHGKVLIILLFTSALFFIPQALVTELWQLIILRFLFGLQIGGLLPCMTAYIRQLAPLSMQGEVLGYNVSFRFLGNVIGPVMGGVIAAAFGIGMVFYISGFLLVISAIFLWVSVSRESKRIQEKKTNMTA</sequence>
<keyword evidence="4 7" id="KW-0812">Transmembrane</keyword>
<evidence type="ECO:0000256" key="7">
    <source>
        <dbReference type="SAM" id="Phobius"/>
    </source>
</evidence>
<feature type="transmembrane region" description="Helical" evidence="7">
    <location>
        <begin position="153"/>
        <end position="175"/>
    </location>
</feature>
<dbReference type="Proteomes" id="UP001148125">
    <property type="component" value="Unassembled WGS sequence"/>
</dbReference>
<reference evidence="9" key="1">
    <citation type="submission" date="2024-05" db="EMBL/GenBank/DDBJ databases">
        <title>Alkalihalobacillus sp. strain MEB203 novel alkaliphilic bacterium from Lonar Lake, India.</title>
        <authorList>
            <person name="Joshi A."/>
            <person name="Thite S."/>
            <person name="Mengade P."/>
        </authorList>
    </citation>
    <scope>NUCLEOTIDE SEQUENCE</scope>
    <source>
        <strain evidence="9">MEB 203</strain>
    </source>
</reference>
<dbReference type="InterPro" id="IPR011701">
    <property type="entry name" value="MFS"/>
</dbReference>
<dbReference type="PANTHER" id="PTHR43414">
    <property type="entry name" value="MULTIDRUG RESISTANCE PROTEIN MDTG"/>
    <property type="match status" value="1"/>
</dbReference>
<feature type="transmembrane region" description="Helical" evidence="7">
    <location>
        <begin position="238"/>
        <end position="257"/>
    </location>
</feature>
<comment type="caution">
    <text evidence="9">The sequence shown here is derived from an EMBL/GenBank/DDBJ whole genome shotgun (WGS) entry which is preliminary data.</text>
</comment>
<evidence type="ECO:0000256" key="1">
    <source>
        <dbReference type="ARBA" id="ARBA00004651"/>
    </source>
</evidence>
<organism evidence="9 10">
    <name type="scientific">Alkalihalobacterium chitinilyticum</name>
    <dbReference type="NCBI Taxonomy" id="2980103"/>
    <lineage>
        <taxon>Bacteria</taxon>
        <taxon>Bacillati</taxon>
        <taxon>Bacillota</taxon>
        <taxon>Bacilli</taxon>
        <taxon>Bacillales</taxon>
        <taxon>Bacillaceae</taxon>
        <taxon>Alkalihalobacterium</taxon>
    </lineage>
</organism>
<dbReference type="InterPro" id="IPR036259">
    <property type="entry name" value="MFS_trans_sf"/>
</dbReference>
<name>A0ABT5VIT6_9BACI</name>
<feature type="transmembrane region" description="Helical" evidence="7">
    <location>
        <begin position="68"/>
        <end position="87"/>
    </location>
</feature>
<comment type="subcellular location">
    <subcellularLocation>
        <location evidence="1">Cell membrane</location>
        <topology evidence="1">Multi-pass membrane protein</topology>
    </subcellularLocation>
</comment>
<gene>
    <name evidence="9" type="ORF">N7Z68_18575</name>
</gene>